<name>A0A7X0CC54_9ACTN</name>
<evidence type="ECO:0000313" key="10">
    <source>
        <dbReference type="Proteomes" id="UP000583800"/>
    </source>
</evidence>
<keyword evidence="10" id="KW-1185">Reference proteome</keyword>
<reference evidence="9 10" key="1">
    <citation type="submission" date="2020-08" db="EMBL/GenBank/DDBJ databases">
        <title>Sequencing the genomes of 1000 actinobacteria strains.</title>
        <authorList>
            <person name="Klenk H.-P."/>
        </authorList>
    </citation>
    <scope>NUCLEOTIDE SEQUENCE [LARGE SCALE GENOMIC DNA]</scope>
    <source>
        <strain evidence="9 10">DSM 45913</strain>
    </source>
</reference>
<evidence type="ECO:0000256" key="3">
    <source>
        <dbReference type="ARBA" id="ARBA00022723"/>
    </source>
</evidence>
<comment type="pathway">
    <text evidence="5">Cofactor biosynthesis; nicotinate biosynthesis; nicotinate from nicotinamide: step 1/1.</text>
</comment>
<dbReference type="Gene3D" id="3.40.50.850">
    <property type="entry name" value="Isochorismatase-like"/>
    <property type="match status" value="1"/>
</dbReference>
<evidence type="ECO:0000256" key="6">
    <source>
        <dbReference type="ARBA" id="ARBA00039017"/>
    </source>
</evidence>
<evidence type="ECO:0000256" key="1">
    <source>
        <dbReference type="ARBA" id="ARBA00006336"/>
    </source>
</evidence>
<dbReference type="PANTHER" id="PTHR11080">
    <property type="entry name" value="PYRAZINAMIDASE/NICOTINAMIDASE"/>
    <property type="match status" value="1"/>
</dbReference>
<dbReference type="InterPro" id="IPR000868">
    <property type="entry name" value="Isochorismatase-like_dom"/>
</dbReference>
<dbReference type="InterPro" id="IPR052347">
    <property type="entry name" value="Isochorismatase_Nicotinamidase"/>
</dbReference>
<evidence type="ECO:0000256" key="4">
    <source>
        <dbReference type="ARBA" id="ARBA00022801"/>
    </source>
</evidence>
<proteinExistence type="inferred from homology"/>
<sequence>MGSALIIVDVQNDFCEGGSLAVAGGSEVAAAITRHVAGHPYNHVVATRDYHVDPGDHFSDRPDYARSWPAHCVAGTPGADFHPALDVGAVEEIFSKGAHEAAYSGFEGASSEGVSLAQWLHERRVHEVDVVGIATDYCVRATALDAVKNGLAVRVLLDLTAGVARHTTNATVAELDAAGATLRGAPVVG</sequence>
<dbReference type="PANTHER" id="PTHR11080:SF2">
    <property type="entry name" value="LD05707P"/>
    <property type="match status" value="1"/>
</dbReference>
<dbReference type="EMBL" id="JACHJB010000004">
    <property type="protein sequence ID" value="MBB6351983.1"/>
    <property type="molecule type" value="Genomic_DNA"/>
</dbReference>
<dbReference type="EC" id="3.5.1.19" evidence="6"/>
<evidence type="ECO:0000259" key="8">
    <source>
        <dbReference type="Pfam" id="PF00857"/>
    </source>
</evidence>
<dbReference type="GO" id="GO:0008936">
    <property type="term" value="F:nicotinamidase activity"/>
    <property type="evidence" value="ECO:0007669"/>
    <property type="project" value="UniProtKB-EC"/>
</dbReference>
<dbReference type="Pfam" id="PF00857">
    <property type="entry name" value="Isochorismatase"/>
    <property type="match status" value="1"/>
</dbReference>
<protein>
    <recommendedName>
        <fullName evidence="6">nicotinamidase</fullName>
        <ecNumber evidence="6">3.5.1.19</ecNumber>
    </recommendedName>
    <alternativeName>
        <fullName evidence="7">Nicotinamide deamidase</fullName>
    </alternativeName>
</protein>
<dbReference type="InterPro" id="IPR036380">
    <property type="entry name" value="Isochorismatase-like_sf"/>
</dbReference>
<keyword evidence="2" id="KW-0662">Pyridine nucleotide biosynthesis</keyword>
<dbReference type="AlphaFoldDB" id="A0A7X0CC54"/>
<accession>A0A7X0CC54</accession>
<comment type="caution">
    <text evidence="9">The sequence shown here is derived from an EMBL/GenBank/DDBJ whole genome shotgun (WGS) entry which is preliminary data.</text>
</comment>
<organism evidence="9 10">
    <name type="scientific">Nonomuraea muscovyensis</name>
    <dbReference type="NCBI Taxonomy" id="1124761"/>
    <lineage>
        <taxon>Bacteria</taxon>
        <taxon>Bacillati</taxon>
        <taxon>Actinomycetota</taxon>
        <taxon>Actinomycetes</taxon>
        <taxon>Streptosporangiales</taxon>
        <taxon>Streptosporangiaceae</taxon>
        <taxon>Nonomuraea</taxon>
    </lineage>
</organism>
<evidence type="ECO:0000256" key="2">
    <source>
        <dbReference type="ARBA" id="ARBA00022642"/>
    </source>
</evidence>
<evidence type="ECO:0000256" key="7">
    <source>
        <dbReference type="ARBA" id="ARBA00043224"/>
    </source>
</evidence>
<dbReference type="GO" id="GO:0019363">
    <property type="term" value="P:pyridine nucleotide biosynthetic process"/>
    <property type="evidence" value="ECO:0007669"/>
    <property type="project" value="UniProtKB-KW"/>
</dbReference>
<evidence type="ECO:0000313" key="9">
    <source>
        <dbReference type="EMBL" id="MBB6351983.1"/>
    </source>
</evidence>
<comment type="similarity">
    <text evidence="1">Belongs to the isochorismatase family.</text>
</comment>
<gene>
    <name evidence="9" type="ORF">FHU36_008566</name>
</gene>
<dbReference type="RefSeq" id="WP_185089644.1">
    <property type="nucleotide sequence ID" value="NZ_JACHJB010000004.1"/>
</dbReference>
<dbReference type="Proteomes" id="UP000583800">
    <property type="component" value="Unassembled WGS sequence"/>
</dbReference>
<feature type="domain" description="Isochorismatase-like" evidence="8">
    <location>
        <begin position="3"/>
        <end position="182"/>
    </location>
</feature>
<evidence type="ECO:0000256" key="5">
    <source>
        <dbReference type="ARBA" id="ARBA00037900"/>
    </source>
</evidence>
<keyword evidence="3" id="KW-0479">Metal-binding</keyword>
<dbReference type="SUPFAM" id="SSF52499">
    <property type="entry name" value="Isochorismatase-like hydrolases"/>
    <property type="match status" value="1"/>
</dbReference>
<dbReference type="GO" id="GO:0046872">
    <property type="term" value="F:metal ion binding"/>
    <property type="evidence" value="ECO:0007669"/>
    <property type="project" value="UniProtKB-KW"/>
</dbReference>
<keyword evidence="4 9" id="KW-0378">Hydrolase</keyword>